<evidence type="ECO:0000313" key="2">
    <source>
        <dbReference type="Proteomes" id="UP000001601"/>
    </source>
</evidence>
<sequence length="41" mass="4539">MDASGSAQIYIEETGSVTVSILVSKWMHLEVKMKSIIQTVK</sequence>
<organism evidence="1 2">
    <name type="scientific">Leeuwenhoekiella blandensis (strain CECT 7118 / CCUG 51940 / KCTC 22103 / MED217)</name>
    <name type="common">Flavobacterium sp. (strain MED217)</name>
    <dbReference type="NCBI Taxonomy" id="398720"/>
    <lineage>
        <taxon>Bacteria</taxon>
        <taxon>Pseudomonadati</taxon>
        <taxon>Bacteroidota</taxon>
        <taxon>Flavobacteriia</taxon>
        <taxon>Flavobacteriales</taxon>
        <taxon>Flavobacteriaceae</taxon>
        <taxon>Leeuwenhoekiella</taxon>
    </lineage>
</organism>
<proteinExistence type="predicted"/>
<evidence type="ECO:0000313" key="1">
    <source>
        <dbReference type="EMBL" id="EAQ51005.1"/>
    </source>
</evidence>
<name>A3XI88_LEEBM</name>
<dbReference type="EMBL" id="AANC01000001">
    <property type="protein sequence ID" value="EAQ51005.1"/>
    <property type="molecule type" value="Genomic_DNA"/>
</dbReference>
<keyword evidence="2" id="KW-1185">Reference proteome</keyword>
<dbReference type="HOGENOM" id="CLU_3272119_0_0_10"/>
<dbReference type="AlphaFoldDB" id="A3XI88"/>
<dbReference type="Proteomes" id="UP000001601">
    <property type="component" value="Unassembled WGS sequence"/>
</dbReference>
<comment type="caution">
    <text evidence="1">The sequence shown here is derived from an EMBL/GenBank/DDBJ whole genome shotgun (WGS) entry which is preliminary data.</text>
</comment>
<protein>
    <submittedName>
        <fullName evidence="1">Uncharacterized protein</fullName>
    </submittedName>
</protein>
<accession>A3XI88</accession>
<reference evidence="1 2" key="1">
    <citation type="journal article" date="2007" name="Nature">
        <title>Light stimulates growth of proteorhodopsin-containing marine Flavobacteria.</title>
        <authorList>
            <person name="Gomez-Consarnau L."/>
            <person name="Gonzalez J.M."/>
            <person name="Coll-Llado M."/>
            <person name="Gourdon P."/>
            <person name="Pascher T."/>
            <person name="Neutze R."/>
            <person name="Pedros-Alio C."/>
            <person name="Pinhassi J."/>
        </authorList>
    </citation>
    <scope>NUCLEOTIDE SEQUENCE [LARGE SCALE GENOMIC DNA]</scope>
    <source>
        <strain evidence="1 2">MED217</strain>
    </source>
</reference>
<gene>
    <name evidence="1" type="ORF">MED217_15720</name>
</gene>